<dbReference type="PDB" id="8J2X">
    <property type="method" value="X-ray"/>
    <property type="resolution" value="1.98 A"/>
    <property type="chains" value="A=6-342"/>
</dbReference>
<organism evidence="4 5">
    <name type="scientific">Saccharothrix syringae</name>
    <name type="common">Nocardiopsis syringae</name>
    <dbReference type="NCBI Taxonomy" id="103733"/>
    <lineage>
        <taxon>Bacteria</taxon>
        <taxon>Bacillati</taxon>
        <taxon>Actinomycetota</taxon>
        <taxon>Actinomycetes</taxon>
        <taxon>Pseudonocardiales</taxon>
        <taxon>Pseudonocardiaceae</taxon>
        <taxon>Saccharothrix</taxon>
    </lineage>
</organism>
<evidence type="ECO:0007829" key="7">
    <source>
        <dbReference type="PDB" id="8J2X"/>
    </source>
</evidence>
<keyword evidence="1" id="KW-0479">Metal-binding</keyword>
<evidence type="ECO:0000256" key="1">
    <source>
        <dbReference type="ARBA" id="ARBA00022723"/>
    </source>
</evidence>
<feature type="binding site" evidence="7">
    <location>
        <position position="107"/>
    </location>
    <ligand>
        <name>cob(II)alamin</name>
        <dbReference type="ChEBI" id="CHEBI:16304"/>
        <label>2</label>
    </ligand>
</feature>
<dbReference type="Gene3D" id="3.40.50.280">
    <property type="entry name" value="Cobalamin-binding domain"/>
    <property type="match status" value="1"/>
</dbReference>
<dbReference type="PANTHER" id="PTHR45833:SF1">
    <property type="entry name" value="METHIONINE SYNTHASE"/>
    <property type="match status" value="1"/>
</dbReference>
<feature type="binding site" evidence="6">
    <location>
        <position position="105"/>
    </location>
    <ligand>
        <name>cob(II)alamin</name>
        <dbReference type="ChEBI" id="CHEBI:16304"/>
        <label>1</label>
    </ligand>
</feature>
<feature type="binding site" evidence="6">
    <location>
        <position position="277"/>
    </location>
    <ligand>
        <name>cob(II)alamin</name>
        <dbReference type="ChEBI" id="CHEBI:16304"/>
        <label>1</label>
    </ligand>
</feature>
<dbReference type="KEGG" id="ssyi:EKG83_22740"/>
<evidence type="ECO:0000259" key="3">
    <source>
        <dbReference type="PROSITE" id="PS51332"/>
    </source>
</evidence>
<feature type="binding site" evidence="6">
    <location>
        <position position="79"/>
    </location>
    <ligand>
        <name>cob(II)alamin</name>
        <dbReference type="ChEBI" id="CHEBI:16304"/>
        <label>1</label>
    </ligand>
</feature>
<dbReference type="GO" id="GO:0005829">
    <property type="term" value="C:cytosol"/>
    <property type="evidence" value="ECO:0007669"/>
    <property type="project" value="TreeGrafter"/>
</dbReference>
<evidence type="ECO:0007829" key="6">
    <source>
        <dbReference type="PDB" id="8J2W"/>
    </source>
</evidence>
<evidence type="ECO:0000313" key="4">
    <source>
        <dbReference type="EMBL" id="QFZ19870.1"/>
    </source>
</evidence>
<dbReference type="SUPFAM" id="SSF52242">
    <property type="entry name" value="Cobalamin (vitamin B12)-binding domain"/>
    <property type="match status" value="1"/>
</dbReference>
<name>A0A5Q0H231_SACSY</name>
<dbReference type="Proteomes" id="UP000325787">
    <property type="component" value="Chromosome"/>
</dbReference>
<evidence type="ECO:0000313" key="5">
    <source>
        <dbReference type="Proteomes" id="UP000325787"/>
    </source>
</evidence>
<dbReference type="SMR" id="A0A5Q0H231"/>
<reference evidence="5" key="1">
    <citation type="journal article" date="2021" name="Curr. Microbiol.">
        <title>Complete genome of nocamycin-producing strain Saccharothrix syringae NRRL B-16468 reveals the biosynthetic potential for secondary metabolites.</title>
        <authorList>
            <person name="Mo X."/>
            <person name="Yang S."/>
        </authorList>
    </citation>
    <scope>NUCLEOTIDE SEQUENCE [LARGE SCALE GENOMIC DNA]</scope>
    <source>
        <strain evidence="5">ATCC 51364 / DSM 43886 / JCM 6844 / KCTC 9398 / NBRC 14523 / NRRL B-16468 / INA 2240</strain>
    </source>
</reference>
<keyword evidence="5" id="KW-1185">Reference proteome</keyword>
<feature type="binding site" evidence="7">
    <location>
        <position position="109"/>
    </location>
    <ligand>
        <name>cob(II)alamin</name>
        <dbReference type="ChEBI" id="CHEBI:16304"/>
        <label>2</label>
    </ligand>
</feature>
<feature type="binding site" evidence="6">
    <location>
        <position position="108"/>
    </location>
    <ligand>
        <name>cob(II)alamin</name>
        <dbReference type="ChEBI" id="CHEBI:16304"/>
        <label>1</label>
        <note>axial binding residue</note>
    </ligand>
    <ligandPart>
        <name>Co</name>
        <dbReference type="ChEBI" id="CHEBI:27638"/>
    </ligandPart>
</feature>
<feature type="binding site" evidence="7">
    <location>
        <position position="153"/>
    </location>
    <ligand>
        <name>cob(II)alamin</name>
        <dbReference type="ChEBI" id="CHEBI:16304"/>
        <label>2</label>
    </ligand>
</feature>
<feature type="binding site" evidence="7">
    <location>
        <position position="296"/>
    </location>
    <ligand>
        <name>cob(II)alamin</name>
        <dbReference type="ChEBI" id="CHEBI:16304"/>
        <label>2</label>
    </ligand>
</feature>
<gene>
    <name evidence="4" type="ORF">EKG83_22740</name>
</gene>
<dbReference type="Pfam" id="PF02607">
    <property type="entry name" value="B12-binding_2"/>
    <property type="match status" value="1"/>
</dbReference>
<dbReference type="InterPro" id="IPR050554">
    <property type="entry name" value="Met_Synthase/Corrinoid"/>
</dbReference>
<dbReference type="InterPro" id="IPR036724">
    <property type="entry name" value="Cobalamin-bd_sf"/>
</dbReference>
<feature type="binding site" evidence="7">
    <location>
        <position position="108"/>
    </location>
    <ligand>
        <name>cob(II)alamin</name>
        <dbReference type="ChEBI" id="CHEBI:16304"/>
        <label>2</label>
        <note>axial binding residue</note>
    </ligand>
    <ligandPart>
        <name>Co</name>
        <dbReference type="ChEBI" id="CHEBI:27638"/>
    </ligandPart>
</feature>
<feature type="binding site" evidence="6">
    <location>
        <position position="54"/>
    </location>
    <ligand>
        <name>cob(II)alamin</name>
        <dbReference type="ChEBI" id="CHEBI:16304"/>
        <label>1</label>
    </ligand>
</feature>
<dbReference type="PANTHER" id="PTHR45833">
    <property type="entry name" value="METHIONINE SYNTHASE"/>
    <property type="match status" value="1"/>
</dbReference>
<keyword evidence="2" id="KW-0170">Cobalt</keyword>
<dbReference type="InterPro" id="IPR036594">
    <property type="entry name" value="Meth_synthase_dom"/>
</dbReference>
<feature type="binding site" evidence="6">
    <location>
        <position position="109"/>
    </location>
    <ligand>
        <name>cob(II)alamin</name>
        <dbReference type="ChEBI" id="CHEBI:16304"/>
        <label>1</label>
    </ligand>
</feature>
<feature type="binding site" evidence="7">
    <location>
        <position position="105"/>
    </location>
    <ligand>
        <name>cob(II)alamin</name>
        <dbReference type="ChEBI" id="CHEBI:16304"/>
        <label>2</label>
    </ligand>
</feature>
<reference evidence="6 7" key="2">
    <citation type="journal article" date="2024" name="Nat. Commun.">
        <title>Photocobilins integrate B&lt;sub&gt;12&lt;/sub&gt; and bilin photochemistry for enzyme control.</title>
        <authorList>
            <person name="Zhang S."/>
            <person name="Jeffreys L.N."/>
            <person name="Poddar H."/>
            <person name="Yu Y."/>
            <person name="Liu C."/>
            <person name="Patel K."/>
            <person name="Johannissen L.O."/>
            <person name="Zhu L."/>
            <person name="Cliff M.J."/>
            <person name="Yan C."/>
            <person name="Schiro G."/>
            <person name="Weik M."/>
            <person name="Sakuma M."/>
            <person name="Levy C.W."/>
            <person name="Leys D."/>
            <person name="Heyes D.J."/>
            <person name="Scrutton N.S."/>
        </authorList>
    </citation>
    <scope>X-RAY CRYSTALLOGRAPHY (1.70 ANGSTROMS) OF 7-342 IN COMPLEX WITH COB(II)ALAMIN</scope>
</reference>
<dbReference type="GO" id="GO:0046653">
    <property type="term" value="P:tetrahydrofolate metabolic process"/>
    <property type="evidence" value="ECO:0007669"/>
    <property type="project" value="TreeGrafter"/>
</dbReference>
<dbReference type="GO" id="GO:0008705">
    <property type="term" value="F:methionine synthase activity"/>
    <property type="evidence" value="ECO:0007669"/>
    <property type="project" value="TreeGrafter"/>
</dbReference>
<dbReference type="Pfam" id="PF02310">
    <property type="entry name" value="B12-binding"/>
    <property type="match status" value="1"/>
</dbReference>
<dbReference type="InterPro" id="IPR006158">
    <property type="entry name" value="Cobalamin-bd"/>
</dbReference>
<feature type="binding site" evidence="6">
    <location>
        <position position="110"/>
    </location>
    <ligand>
        <name>cob(II)alamin</name>
        <dbReference type="ChEBI" id="CHEBI:16304"/>
        <label>1</label>
    </ligand>
</feature>
<dbReference type="EMBL" id="CP034550">
    <property type="protein sequence ID" value="QFZ19870.1"/>
    <property type="molecule type" value="Genomic_DNA"/>
</dbReference>
<keyword evidence="6 7" id="KW-0002">3D-structure</keyword>
<feature type="binding site" evidence="7">
    <location>
        <position position="110"/>
    </location>
    <ligand>
        <name>cob(II)alamin</name>
        <dbReference type="ChEBI" id="CHEBI:16304"/>
        <label>2</label>
    </ligand>
</feature>
<proteinExistence type="evidence at protein level"/>
<dbReference type="Gene3D" id="1.10.1240.10">
    <property type="entry name" value="Methionine synthase domain"/>
    <property type="match status" value="1"/>
</dbReference>
<dbReference type="GO" id="GO:0031419">
    <property type="term" value="F:cobalamin binding"/>
    <property type="evidence" value="ECO:0007669"/>
    <property type="project" value="InterPro"/>
</dbReference>
<evidence type="ECO:0000256" key="2">
    <source>
        <dbReference type="ARBA" id="ARBA00023285"/>
    </source>
</evidence>
<dbReference type="OrthoDB" id="3782345at2"/>
<protein>
    <submittedName>
        <fullName evidence="4">Cobalamin-binding protein</fullName>
    </submittedName>
</protein>
<sequence length="342" mass="36392">MTDTVVDILAAGREELMAALAEGDEHAAVDLAMRLLDGGVPADVVLLELVADAQVEIGVLWQANRWSVAQEHAATAISERVIAAVGDRAAAAPTRGHVVVACLDGEWHALPARIVAEVLRGRGWRVTFLGASVPAAHLVPYLEEHGPDAVALSCTLPRGLPRADQVVAACRATGTPVLVGGLGFGPDGRWARVLGAGTWAPTARAAADLLDRPEWPRTALPAPPRPADPEYAALRARRAELVDAGLAALHEWFPPLRDYDARRLDATLDDLGDIVDHLAASVYVDDPELFGEFVTWTAEVLAARGVSPASVEVALEAIARVLDDHPRTRHHLDHGRRALAAH</sequence>
<dbReference type="RefSeq" id="WP_033429474.1">
    <property type="nucleotide sequence ID" value="NZ_CP034550.1"/>
</dbReference>
<feature type="domain" description="B12-binding" evidence="3">
    <location>
        <begin position="95"/>
        <end position="217"/>
    </location>
</feature>
<dbReference type="PROSITE" id="PS51332">
    <property type="entry name" value="B12_BINDING"/>
    <property type="match status" value="1"/>
</dbReference>
<feature type="binding site" evidence="6">
    <location>
        <position position="203"/>
    </location>
    <ligand>
        <name>cob(II)alamin</name>
        <dbReference type="ChEBI" id="CHEBI:16304"/>
        <label>1</label>
    </ligand>
</feature>
<feature type="binding site" evidence="6">
    <location>
        <position position="153"/>
    </location>
    <ligand>
        <name>cob(II)alamin</name>
        <dbReference type="ChEBI" id="CHEBI:16304"/>
        <label>1</label>
    </ligand>
</feature>
<feature type="binding site" evidence="6">
    <location>
        <position position="107"/>
    </location>
    <ligand>
        <name>cob(II)alamin</name>
        <dbReference type="ChEBI" id="CHEBI:16304"/>
        <label>1</label>
    </ligand>
</feature>
<accession>A0A5Q0H231</accession>
<feature type="binding site" evidence="7">
    <location>
        <position position="203"/>
    </location>
    <ligand>
        <name>cob(II)alamin</name>
        <dbReference type="ChEBI" id="CHEBI:16304"/>
        <label>2</label>
    </ligand>
</feature>
<dbReference type="InterPro" id="IPR003759">
    <property type="entry name" value="Cbl-bd_cap"/>
</dbReference>
<dbReference type="GO" id="GO:0046872">
    <property type="term" value="F:metal ion binding"/>
    <property type="evidence" value="ECO:0007669"/>
    <property type="project" value="UniProtKB-KW"/>
</dbReference>
<dbReference type="PDB" id="8J2W">
    <property type="method" value="X-ray"/>
    <property type="resolution" value="1.70 A"/>
    <property type="chains" value="A/B=7-342"/>
</dbReference>
<dbReference type="GO" id="GO:0050667">
    <property type="term" value="P:homocysteine metabolic process"/>
    <property type="evidence" value="ECO:0007669"/>
    <property type="project" value="TreeGrafter"/>
</dbReference>
<dbReference type="AlphaFoldDB" id="A0A5Q0H231"/>